<dbReference type="PANTHER" id="PTHR19965:SF82">
    <property type="entry name" value="THO COMPLEX SUBUNIT 4"/>
    <property type="match status" value="1"/>
</dbReference>
<evidence type="ECO:0000256" key="3">
    <source>
        <dbReference type="SAM" id="MobiDB-lite"/>
    </source>
</evidence>
<accession>A0ABM4C9P2</accession>
<feature type="region of interest" description="Disordered" evidence="3">
    <location>
        <begin position="15"/>
        <end position="90"/>
    </location>
</feature>
<feature type="compositionally biased region" description="Gly residues" evidence="3">
    <location>
        <begin position="28"/>
        <end position="45"/>
    </location>
</feature>
<dbReference type="InterPro" id="IPR035979">
    <property type="entry name" value="RBD_domain_sf"/>
</dbReference>
<dbReference type="SUPFAM" id="SSF54928">
    <property type="entry name" value="RNA-binding domain, RBD"/>
    <property type="match status" value="1"/>
</dbReference>
<dbReference type="RefSeq" id="XP_065658387.1">
    <property type="nucleotide sequence ID" value="XM_065802315.1"/>
</dbReference>
<dbReference type="InterPro" id="IPR012677">
    <property type="entry name" value="Nucleotide-bd_a/b_plait_sf"/>
</dbReference>
<dbReference type="Pfam" id="PF00076">
    <property type="entry name" value="RRM_1"/>
    <property type="match status" value="1"/>
</dbReference>
<name>A0ABM4C9P2_HYDVU</name>
<gene>
    <name evidence="6" type="primary">LOC100201462</name>
</gene>
<dbReference type="CDD" id="cd12680">
    <property type="entry name" value="RRM_THOC4"/>
    <property type="match status" value="1"/>
</dbReference>
<feature type="region of interest" description="Disordered" evidence="3">
    <location>
        <begin position="173"/>
        <end position="244"/>
    </location>
</feature>
<keyword evidence="5" id="KW-1185">Reference proteome</keyword>
<keyword evidence="1 2" id="KW-0694">RNA-binding</keyword>
<evidence type="ECO:0000259" key="4">
    <source>
        <dbReference type="PROSITE" id="PS50102"/>
    </source>
</evidence>
<reference evidence="6" key="1">
    <citation type="submission" date="2025-08" db="UniProtKB">
        <authorList>
            <consortium name="RefSeq"/>
        </authorList>
    </citation>
    <scope>IDENTIFICATION</scope>
</reference>
<evidence type="ECO:0000256" key="1">
    <source>
        <dbReference type="ARBA" id="ARBA00022884"/>
    </source>
</evidence>
<feature type="domain" description="RRM" evidence="4">
    <location>
        <begin position="96"/>
        <end position="173"/>
    </location>
</feature>
<dbReference type="GeneID" id="100201462"/>
<feature type="compositionally biased region" description="Basic and acidic residues" evidence="3">
    <location>
        <begin position="65"/>
        <end position="75"/>
    </location>
</feature>
<feature type="compositionally biased region" description="Low complexity" evidence="3">
    <location>
        <begin position="76"/>
        <end position="90"/>
    </location>
</feature>
<dbReference type="Pfam" id="PF13865">
    <property type="entry name" value="FoP_duplication"/>
    <property type="match status" value="1"/>
</dbReference>
<organism evidence="5 6">
    <name type="scientific">Hydra vulgaris</name>
    <name type="common">Hydra</name>
    <name type="synonym">Hydra attenuata</name>
    <dbReference type="NCBI Taxonomy" id="6087"/>
    <lineage>
        <taxon>Eukaryota</taxon>
        <taxon>Metazoa</taxon>
        <taxon>Cnidaria</taxon>
        <taxon>Hydrozoa</taxon>
        <taxon>Hydroidolina</taxon>
        <taxon>Anthoathecata</taxon>
        <taxon>Aplanulata</taxon>
        <taxon>Hydridae</taxon>
        <taxon>Hydra</taxon>
    </lineage>
</organism>
<dbReference type="PANTHER" id="PTHR19965">
    <property type="entry name" value="RNA AND EXPORT FACTOR BINDING PROTEIN"/>
    <property type="match status" value="1"/>
</dbReference>
<proteinExistence type="predicted"/>
<dbReference type="Gene3D" id="3.30.70.330">
    <property type="match status" value="1"/>
</dbReference>
<dbReference type="SMART" id="SM01218">
    <property type="entry name" value="FoP_duplication"/>
    <property type="match status" value="1"/>
</dbReference>
<dbReference type="SMART" id="SM00360">
    <property type="entry name" value="RRM"/>
    <property type="match status" value="1"/>
</dbReference>
<dbReference type="PROSITE" id="PS50102">
    <property type="entry name" value="RRM"/>
    <property type="match status" value="1"/>
</dbReference>
<dbReference type="InterPro" id="IPR051229">
    <property type="entry name" value="ALYREF_mRNA_export"/>
</dbReference>
<evidence type="ECO:0000313" key="5">
    <source>
        <dbReference type="Proteomes" id="UP001652625"/>
    </source>
</evidence>
<sequence>MVADKVDLSLDEIIASNKQSRGGRSRGRGAGTGRGGTSRRGGAGGPIRNTRGGRERTIPYRRPKSIPERWEHDMFDGSSSRGRSNIGSSDGLVTGTHLQISNLDFGVTESDIKELFSEFGHLKKVRINYDESGRSHGTADVFFERKPDALKALKTYNEVPLDGRPMKIVAVSGGASFEKPFTSPGRRGSGFRGSYQQNRRGSNRGGLNRGGGRMRRGRGGRDAPPNREQLDKELDSYIEEKGEL</sequence>
<dbReference type="Proteomes" id="UP001652625">
    <property type="component" value="Chromosome 08"/>
</dbReference>
<protein>
    <submittedName>
        <fullName evidence="6">THO complex subunit 4 isoform X2</fullName>
    </submittedName>
</protein>
<feature type="compositionally biased region" description="Basic and acidic residues" evidence="3">
    <location>
        <begin position="219"/>
        <end position="244"/>
    </location>
</feature>
<dbReference type="InterPro" id="IPR000504">
    <property type="entry name" value="RRM_dom"/>
</dbReference>
<evidence type="ECO:0000256" key="2">
    <source>
        <dbReference type="PROSITE-ProRule" id="PRU00176"/>
    </source>
</evidence>
<dbReference type="InterPro" id="IPR025715">
    <property type="entry name" value="FoP_C"/>
</dbReference>
<evidence type="ECO:0000313" key="6">
    <source>
        <dbReference type="RefSeq" id="XP_065658387.1"/>
    </source>
</evidence>